<evidence type="ECO:0000256" key="1">
    <source>
        <dbReference type="SAM" id="Coils"/>
    </source>
</evidence>
<feature type="coiled-coil region" evidence="1">
    <location>
        <begin position="639"/>
        <end position="666"/>
    </location>
</feature>
<gene>
    <name evidence="3" type="ORF">JX265_006137</name>
</gene>
<dbReference type="PANTHER" id="PTHR34365:SF7">
    <property type="entry name" value="GLYCINE-RICH DOMAIN-CONTAINING PROTEIN 1"/>
    <property type="match status" value="1"/>
</dbReference>
<name>A0A9P9WN00_9PEZI</name>
<feature type="region of interest" description="Disordered" evidence="2">
    <location>
        <begin position="1"/>
        <end position="40"/>
    </location>
</feature>
<keyword evidence="4" id="KW-1185">Reference proteome</keyword>
<dbReference type="Proteomes" id="UP000829685">
    <property type="component" value="Unassembled WGS sequence"/>
</dbReference>
<dbReference type="AlphaFoldDB" id="A0A9P9WN00"/>
<proteinExistence type="predicted"/>
<accession>A0A9P9WN00</accession>
<evidence type="ECO:0000256" key="2">
    <source>
        <dbReference type="SAM" id="MobiDB-lite"/>
    </source>
</evidence>
<evidence type="ECO:0000313" key="4">
    <source>
        <dbReference type="Proteomes" id="UP000829685"/>
    </source>
</evidence>
<organism evidence="3 4">
    <name type="scientific">Neoarthrinium moseri</name>
    <dbReference type="NCBI Taxonomy" id="1658444"/>
    <lineage>
        <taxon>Eukaryota</taxon>
        <taxon>Fungi</taxon>
        <taxon>Dikarya</taxon>
        <taxon>Ascomycota</taxon>
        <taxon>Pezizomycotina</taxon>
        <taxon>Sordariomycetes</taxon>
        <taxon>Xylariomycetidae</taxon>
        <taxon>Amphisphaeriales</taxon>
        <taxon>Apiosporaceae</taxon>
        <taxon>Neoarthrinium</taxon>
    </lineage>
</organism>
<protein>
    <recommendedName>
        <fullName evidence="5">Alpha-ketoglutarate-dependent sulfonate dioxygenase</fullName>
    </recommendedName>
</protein>
<reference evidence="3" key="1">
    <citation type="submission" date="2021-03" db="EMBL/GenBank/DDBJ databases">
        <title>Revisited historic fungal species revealed as producer of novel bioactive compounds through whole genome sequencing and comparative genomics.</title>
        <authorList>
            <person name="Vignolle G.A."/>
            <person name="Hochenegger N."/>
            <person name="Mach R.L."/>
            <person name="Mach-Aigner A.R."/>
            <person name="Javad Rahimi M."/>
            <person name="Salim K.A."/>
            <person name="Chan C.M."/>
            <person name="Lim L.B.L."/>
            <person name="Cai F."/>
            <person name="Druzhinina I.S."/>
            <person name="U'Ren J.M."/>
            <person name="Derntl C."/>
        </authorList>
    </citation>
    <scope>NUCLEOTIDE SEQUENCE</scope>
    <source>
        <strain evidence="3">TUCIM 5799</strain>
    </source>
</reference>
<feature type="compositionally biased region" description="Pro residues" evidence="2">
    <location>
        <begin position="11"/>
        <end position="36"/>
    </location>
</feature>
<sequence length="755" mass="83404">MAYKTDAKSSSPPPAADNSAPPPYTAVASAPPPQGPPRQLSEKEIASLNAAFSSLQIPDIVKKVDESTCLAHLKLLSAFHNLKEDVGYTDGLWEIFDARAARSTDGDEDPAAVLAKLREKRWAVYVARAVDRYEVWWNSLPSDPLTIDDMTAESPKYGEFVNSATTMQWTAEMLPPLDVLMVWHAHCLNPHDYLEDCIRAGRRDLWTAGFPWKLVNEAVDSSFNYQVSQGCTTAWTTATGRAWHNVGDSVMKTLKCPACLERLEIPWTTCGVPEDFKGPRPDLVGSGYGDGEFSYICFQCSTEITRDFLEVAKFINDTKALLSKNQPMPGTILDYRTGLPEKLLVRHFDPVKLELLFPNRLIQNHLWNEVLPLINAERDLRPTTMDSILRPANMETIRSMVEEALNDSDTVRAVEGMTGISALGRPRLTKRARIPVRKMMAHYWGNSSPFALELGGAVMRQGIFTDKMHKIDWLHSPAALDTMKRLIAKYQRFVSIMASYQDRVVVPTLDVDLAWHTHQLSPRSYHDFTVSKTSKFIDHDDKINEDKLNSAFEWTSKTYQDLFGEVYSECTCWYCESVRTSHVSSVGKLFGVSKGDKISNEFYDSGRANQCPPDASAHISAHNAVKYVDADSKRNVALLAMHTAQVARLDENYKKAQKRAEKKGRKLPPRDEYYYYWGYPYMMYGPWVYPIYYTPGYYYCDPGVATAGTGTPGACAAGSCGGAVGSGACAGAAAGGCGGSGGCGAGAACGGGGGC</sequence>
<evidence type="ECO:0000313" key="3">
    <source>
        <dbReference type="EMBL" id="KAI1871097.1"/>
    </source>
</evidence>
<comment type="caution">
    <text evidence="3">The sequence shown here is derived from an EMBL/GenBank/DDBJ whole genome shotgun (WGS) entry which is preliminary data.</text>
</comment>
<dbReference type="InterPro" id="IPR009836">
    <property type="entry name" value="GRDP-like"/>
</dbReference>
<dbReference type="PANTHER" id="PTHR34365">
    <property type="entry name" value="ENOLASE (DUF1399)"/>
    <property type="match status" value="1"/>
</dbReference>
<keyword evidence="1" id="KW-0175">Coiled coil</keyword>
<evidence type="ECO:0008006" key="5">
    <source>
        <dbReference type="Google" id="ProtNLM"/>
    </source>
</evidence>
<dbReference type="EMBL" id="JAFIMR010000013">
    <property type="protein sequence ID" value="KAI1871097.1"/>
    <property type="molecule type" value="Genomic_DNA"/>
</dbReference>
<dbReference type="Pfam" id="PF07173">
    <property type="entry name" value="GRDP-like"/>
    <property type="match status" value="1"/>
</dbReference>